<evidence type="ECO:0000256" key="9">
    <source>
        <dbReference type="ARBA" id="ARBA00023136"/>
    </source>
</evidence>
<keyword evidence="4 10" id="KW-0812">Transmembrane</keyword>
<feature type="transmembrane region" description="Helical" evidence="10">
    <location>
        <begin position="91"/>
        <end position="109"/>
    </location>
</feature>
<feature type="transmembrane region" description="Helical" evidence="10">
    <location>
        <begin position="129"/>
        <end position="155"/>
    </location>
</feature>
<dbReference type="GO" id="GO:0005789">
    <property type="term" value="C:endoplasmic reticulum membrane"/>
    <property type="evidence" value="ECO:0007669"/>
    <property type="project" value="UniProtKB-SubCell"/>
</dbReference>
<feature type="transmembrane region" description="Helical" evidence="10">
    <location>
        <begin position="176"/>
        <end position="201"/>
    </location>
</feature>
<evidence type="ECO:0000256" key="8">
    <source>
        <dbReference type="ARBA" id="ARBA00023098"/>
    </source>
</evidence>
<keyword evidence="5 10" id="KW-0256">Endoplasmic reticulum</keyword>
<evidence type="ECO:0000256" key="6">
    <source>
        <dbReference type="ARBA" id="ARBA00022989"/>
    </source>
</evidence>
<evidence type="ECO:0000256" key="3">
    <source>
        <dbReference type="ARBA" id="ARBA00022448"/>
    </source>
</evidence>
<keyword evidence="10" id="KW-0746">Sphingolipid metabolism</keyword>
<name>A0A4P9ZEN8_9ASCO</name>
<dbReference type="OrthoDB" id="2192830at2759"/>
<dbReference type="GO" id="GO:0016125">
    <property type="term" value="P:sterol metabolic process"/>
    <property type="evidence" value="ECO:0007669"/>
    <property type="project" value="UniProtKB-UniRule"/>
</dbReference>
<evidence type="ECO:0000313" key="11">
    <source>
        <dbReference type="EMBL" id="RKP31454.1"/>
    </source>
</evidence>
<keyword evidence="12" id="KW-1185">Reference proteome</keyword>
<dbReference type="InterPro" id="IPR007290">
    <property type="entry name" value="Arv1"/>
</dbReference>
<proteinExistence type="inferred from homology"/>
<dbReference type="GO" id="GO:0032541">
    <property type="term" value="C:cortical endoplasmic reticulum"/>
    <property type="evidence" value="ECO:0007669"/>
    <property type="project" value="TreeGrafter"/>
</dbReference>
<dbReference type="GO" id="GO:0032366">
    <property type="term" value="P:intracellular sterol transport"/>
    <property type="evidence" value="ECO:0007669"/>
    <property type="project" value="UniProtKB-UniRule"/>
</dbReference>
<feature type="transmembrane region" description="Helical" evidence="10">
    <location>
        <begin position="232"/>
        <end position="250"/>
    </location>
</feature>
<sequence length="311" mass="35829">MICVECTNLEIKCLYSQFKSKYIKLTVCDKCGKLADKYIEFDNVLLFLDVLLLKPQAYHHVAYNLVEASVFVTEDDYATVSPKKQPSYRTMMRYFILLILFEVYLNWAYEEKSSYHSIMMQIVLQKSDVLQYCFFITQLVIEKMTLCSLLYFMFVNLLGWGKNPNTNLPALYQRQYYISVLVVAVFMSLIVKCLPVIMLIWPYDNAFVASTVVDVMAVLTTIEALKMITCSSYVATSLIVAVATVALIIWKQLVMCYVVAFVEGLSGATLFVYEFQHELTELGLLRDFARSFIQNFAKAMLPQFLRLLLST</sequence>
<keyword evidence="7 10" id="KW-0445">Lipid transport</keyword>
<dbReference type="PANTHER" id="PTHR14467">
    <property type="entry name" value="ARV1"/>
    <property type="match status" value="1"/>
</dbReference>
<evidence type="ECO:0000256" key="10">
    <source>
        <dbReference type="RuleBase" id="RU368065"/>
    </source>
</evidence>
<dbReference type="AlphaFoldDB" id="A0A4P9ZEN8"/>
<reference evidence="12" key="1">
    <citation type="journal article" date="2018" name="Nat. Microbiol.">
        <title>Leveraging single-cell genomics to expand the fungal tree of life.</title>
        <authorList>
            <person name="Ahrendt S.R."/>
            <person name="Quandt C.A."/>
            <person name="Ciobanu D."/>
            <person name="Clum A."/>
            <person name="Salamov A."/>
            <person name="Andreopoulos B."/>
            <person name="Cheng J.F."/>
            <person name="Woyke T."/>
            <person name="Pelin A."/>
            <person name="Henrissat B."/>
            <person name="Reynolds N.K."/>
            <person name="Benny G.L."/>
            <person name="Smith M.E."/>
            <person name="James T.Y."/>
            <person name="Grigoriev I.V."/>
        </authorList>
    </citation>
    <scope>NUCLEOTIDE SEQUENCE [LARGE SCALE GENOMIC DNA]</scope>
    <source>
        <strain evidence="12">Baker2002</strain>
    </source>
</reference>
<keyword evidence="8 10" id="KW-0443">Lipid metabolism</keyword>
<evidence type="ECO:0000256" key="5">
    <source>
        <dbReference type="ARBA" id="ARBA00022824"/>
    </source>
</evidence>
<dbReference type="PANTHER" id="PTHR14467:SF0">
    <property type="entry name" value="PROTEIN ARV1"/>
    <property type="match status" value="1"/>
</dbReference>
<keyword evidence="3 10" id="KW-0813">Transport</keyword>
<organism evidence="11 12">
    <name type="scientific">Metschnikowia bicuspidata</name>
    <dbReference type="NCBI Taxonomy" id="27322"/>
    <lineage>
        <taxon>Eukaryota</taxon>
        <taxon>Fungi</taxon>
        <taxon>Dikarya</taxon>
        <taxon>Ascomycota</taxon>
        <taxon>Saccharomycotina</taxon>
        <taxon>Pichiomycetes</taxon>
        <taxon>Metschnikowiaceae</taxon>
        <taxon>Metschnikowia</taxon>
    </lineage>
</organism>
<dbReference type="GO" id="GO:0006665">
    <property type="term" value="P:sphingolipid metabolic process"/>
    <property type="evidence" value="ECO:0007669"/>
    <property type="project" value="UniProtKB-UniRule"/>
</dbReference>
<evidence type="ECO:0000256" key="2">
    <source>
        <dbReference type="ARBA" id="ARBA00009187"/>
    </source>
</evidence>
<comment type="similarity">
    <text evidence="2 10">Belongs to the ARV1 family.</text>
</comment>
<comment type="function">
    <text evidence="10">Regulates also the sphingolipid metabolism.</text>
</comment>
<keyword evidence="9 10" id="KW-0472">Membrane</keyword>
<dbReference type="Proteomes" id="UP000268321">
    <property type="component" value="Unassembled WGS sequence"/>
</dbReference>
<accession>A0A4P9ZEN8</accession>
<gene>
    <name evidence="11" type="ORF">METBISCDRAFT_13938</name>
</gene>
<evidence type="ECO:0000256" key="4">
    <source>
        <dbReference type="ARBA" id="ARBA00022692"/>
    </source>
</evidence>
<comment type="subcellular location">
    <subcellularLocation>
        <location evidence="1 10">Endoplasmic reticulum membrane</location>
        <topology evidence="1 10">Multi-pass membrane protein</topology>
    </subcellularLocation>
    <subcellularLocation>
        <location evidence="10">Golgi apparatus membrane</location>
        <topology evidence="10">Multi-pass membrane protein</topology>
    </subcellularLocation>
</comment>
<dbReference type="EMBL" id="ML004441">
    <property type="protein sequence ID" value="RKP31454.1"/>
    <property type="molecule type" value="Genomic_DNA"/>
</dbReference>
<dbReference type="GO" id="GO:0097036">
    <property type="term" value="P:regulation of plasma membrane sterol distribution"/>
    <property type="evidence" value="ECO:0007669"/>
    <property type="project" value="UniProtKB-UniRule"/>
</dbReference>
<dbReference type="Pfam" id="PF04161">
    <property type="entry name" value="Arv1"/>
    <property type="match status" value="1"/>
</dbReference>
<protein>
    <recommendedName>
        <fullName evidence="10">Protein ARV</fullName>
    </recommendedName>
</protein>
<comment type="function">
    <text evidence="10">Mediator of sterol homeostasis involved in sterol uptake, trafficking and distribution into membranes.</text>
</comment>
<evidence type="ECO:0000256" key="7">
    <source>
        <dbReference type="ARBA" id="ARBA00023055"/>
    </source>
</evidence>
<keyword evidence="6 10" id="KW-1133">Transmembrane helix</keyword>
<dbReference type="GO" id="GO:0000139">
    <property type="term" value="C:Golgi membrane"/>
    <property type="evidence" value="ECO:0007669"/>
    <property type="project" value="UniProtKB-SubCell"/>
</dbReference>
<evidence type="ECO:0000256" key="1">
    <source>
        <dbReference type="ARBA" id="ARBA00004477"/>
    </source>
</evidence>
<evidence type="ECO:0000313" key="12">
    <source>
        <dbReference type="Proteomes" id="UP000268321"/>
    </source>
</evidence>
<keyword evidence="10" id="KW-0333">Golgi apparatus</keyword>